<comment type="subcellular location">
    <subcellularLocation>
        <location evidence="6">Cell membrane</location>
        <topology evidence="6">Multi-pass membrane protein</topology>
    </subcellularLocation>
    <subcellularLocation>
        <location evidence="1">Membrane</location>
    </subcellularLocation>
</comment>
<evidence type="ECO:0000256" key="1">
    <source>
        <dbReference type="ARBA" id="ARBA00004370"/>
    </source>
</evidence>
<dbReference type="PROSITE" id="PS50895">
    <property type="entry name" value="SURF1"/>
    <property type="match status" value="1"/>
</dbReference>
<comment type="caution">
    <text evidence="6">Lacks conserved residue(s) required for the propagation of feature annotation.</text>
</comment>
<dbReference type="RefSeq" id="WP_121531765.1">
    <property type="nucleotide sequence ID" value="NZ_RCHI01000004.1"/>
</dbReference>
<proteinExistence type="inferred from homology"/>
<sequence>MRRYVFPLLLGLIGCAILVSLGAWQVERLHWKQAMLAAIEARIGADPQELPPMGTDTRGLKYTPVLLMGATTGTEIRVLSGEKGTGPGFEVISAFETGDGRRVLLDRGFIPEEHGPDPRPATAMIVTGTLHWPEETDAYTPAPDARTGIWFARDVPAMAAALGTEPVLVVARAVQGDAQGVVPRPLGTEGIPNDHLEYAITWFLLAIVWAGMTAFLLWRIRRGRN</sequence>
<dbReference type="CDD" id="cd06662">
    <property type="entry name" value="SURF1"/>
    <property type="match status" value="1"/>
</dbReference>
<keyword evidence="3 6" id="KW-0812">Transmembrane</keyword>
<organism evidence="7 8">
    <name type="scientific">Paenirhodobacter hankyongi</name>
    <dbReference type="NCBI Taxonomy" id="2294033"/>
    <lineage>
        <taxon>Bacteria</taxon>
        <taxon>Pseudomonadati</taxon>
        <taxon>Pseudomonadota</taxon>
        <taxon>Alphaproteobacteria</taxon>
        <taxon>Rhodobacterales</taxon>
        <taxon>Rhodobacter group</taxon>
        <taxon>Paenirhodobacter</taxon>
    </lineage>
</organism>
<keyword evidence="8" id="KW-1185">Reference proteome</keyword>
<keyword evidence="6" id="KW-1003">Cell membrane</keyword>
<dbReference type="GO" id="GO:0005886">
    <property type="term" value="C:plasma membrane"/>
    <property type="evidence" value="ECO:0007669"/>
    <property type="project" value="UniProtKB-SubCell"/>
</dbReference>
<dbReference type="InterPro" id="IPR045214">
    <property type="entry name" value="Surf1/Surf4"/>
</dbReference>
<evidence type="ECO:0000256" key="6">
    <source>
        <dbReference type="RuleBase" id="RU363076"/>
    </source>
</evidence>
<keyword evidence="4 6" id="KW-1133">Transmembrane helix</keyword>
<dbReference type="PANTHER" id="PTHR23427">
    <property type="entry name" value="SURFEIT LOCUS PROTEIN"/>
    <property type="match status" value="1"/>
</dbReference>
<evidence type="ECO:0000256" key="2">
    <source>
        <dbReference type="ARBA" id="ARBA00007165"/>
    </source>
</evidence>
<comment type="caution">
    <text evidence="7">The sequence shown here is derived from an EMBL/GenBank/DDBJ whole genome shotgun (WGS) entry which is preliminary data.</text>
</comment>
<keyword evidence="5 6" id="KW-0472">Membrane</keyword>
<dbReference type="AlphaFoldDB" id="A0A421BST5"/>
<name>A0A421BST5_9RHOB</name>
<protein>
    <recommendedName>
        <fullName evidence="6">SURF1-like protein</fullName>
    </recommendedName>
</protein>
<evidence type="ECO:0000256" key="4">
    <source>
        <dbReference type="ARBA" id="ARBA00022989"/>
    </source>
</evidence>
<evidence type="ECO:0000313" key="7">
    <source>
        <dbReference type="EMBL" id="RLL71356.1"/>
    </source>
</evidence>
<dbReference type="Proteomes" id="UP000279673">
    <property type="component" value="Unassembled WGS sequence"/>
</dbReference>
<dbReference type="InterPro" id="IPR002994">
    <property type="entry name" value="Surf1/Shy1"/>
</dbReference>
<dbReference type="EMBL" id="RCHI01000004">
    <property type="protein sequence ID" value="RLL71356.1"/>
    <property type="molecule type" value="Genomic_DNA"/>
</dbReference>
<evidence type="ECO:0000256" key="3">
    <source>
        <dbReference type="ARBA" id="ARBA00022692"/>
    </source>
</evidence>
<dbReference type="PROSITE" id="PS51257">
    <property type="entry name" value="PROKAR_LIPOPROTEIN"/>
    <property type="match status" value="1"/>
</dbReference>
<reference evidence="7 8" key="1">
    <citation type="submission" date="2018-10" db="EMBL/GenBank/DDBJ databases">
        <title>Rhodobacter sp . BO-81.</title>
        <authorList>
            <person name="Im W.T."/>
        </authorList>
    </citation>
    <scope>NUCLEOTIDE SEQUENCE [LARGE SCALE GENOMIC DNA]</scope>
    <source>
        <strain evidence="7 8">BO-81</strain>
    </source>
</reference>
<evidence type="ECO:0000313" key="8">
    <source>
        <dbReference type="Proteomes" id="UP000279673"/>
    </source>
</evidence>
<accession>A0A421BST5</accession>
<feature type="transmembrane region" description="Helical" evidence="6">
    <location>
        <begin position="199"/>
        <end position="218"/>
    </location>
</feature>
<gene>
    <name evidence="7" type="ORF">DYS74_05620</name>
</gene>
<evidence type="ECO:0000256" key="5">
    <source>
        <dbReference type="ARBA" id="ARBA00023136"/>
    </source>
</evidence>
<dbReference type="PANTHER" id="PTHR23427:SF2">
    <property type="entry name" value="SURFEIT LOCUS PROTEIN 1"/>
    <property type="match status" value="1"/>
</dbReference>
<comment type="similarity">
    <text evidence="2 6">Belongs to the SURF1 family.</text>
</comment>
<dbReference type="Pfam" id="PF02104">
    <property type="entry name" value="SURF1"/>
    <property type="match status" value="1"/>
</dbReference>